<proteinExistence type="predicted"/>
<name>A0A251TWT1_HELAN</name>
<evidence type="ECO:0000313" key="1">
    <source>
        <dbReference type="EMBL" id="OTG15364.1"/>
    </source>
</evidence>
<dbReference type="InParanoid" id="A0A251TWT1"/>
<accession>A0A251TWT1</accession>
<sequence>MQFQRNQDGNLVIFISFEDFYHLVISKPKESCQDELKHIRLMGLRRGRGTSMSLEDLRLFGSSIQSKEWLKIEPGCGYYGGMIT</sequence>
<organism evidence="1 2">
    <name type="scientific">Helianthus annuus</name>
    <name type="common">Common sunflower</name>
    <dbReference type="NCBI Taxonomy" id="4232"/>
    <lineage>
        <taxon>Eukaryota</taxon>
        <taxon>Viridiplantae</taxon>
        <taxon>Streptophyta</taxon>
        <taxon>Embryophyta</taxon>
        <taxon>Tracheophyta</taxon>
        <taxon>Spermatophyta</taxon>
        <taxon>Magnoliopsida</taxon>
        <taxon>eudicotyledons</taxon>
        <taxon>Gunneridae</taxon>
        <taxon>Pentapetalae</taxon>
        <taxon>asterids</taxon>
        <taxon>campanulids</taxon>
        <taxon>Asterales</taxon>
        <taxon>Asteraceae</taxon>
        <taxon>Asteroideae</taxon>
        <taxon>Heliantheae alliance</taxon>
        <taxon>Heliantheae</taxon>
        <taxon>Helianthus</taxon>
    </lineage>
</organism>
<dbReference type="Proteomes" id="UP000215914">
    <property type="component" value="Chromosome 9"/>
</dbReference>
<dbReference type="EMBL" id="CM007898">
    <property type="protein sequence ID" value="OTG15364.1"/>
    <property type="molecule type" value="Genomic_DNA"/>
</dbReference>
<reference evidence="2" key="1">
    <citation type="journal article" date="2017" name="Nature">
        <title>The sunflower genome provides insights into oil metabolism, flowering and Asterid evolution.</title>
        <authorList>
            <person name="Badouin H."/>
            <person name="Gouzy J."/>
            <person name="Grassa C.J."/>
            <person name="Murat F."/>
            <person name="Staton S.E."/>
            <person name="Cottret L."/>
            <person name="Lelandais-Briere C."/>
            <person name="Owens G.L."/>
            <person name="Carrere S."/>
            <person name="Mayjonade B."/>
            <person name="Legrand L."/>
            <person name="Gill N."/>
            <person name="Kane N.C."/>
            <person name="Bowers J.E."/>
            <person name="Hubner S."/>
            <person name="Bellec A."/>
            <person name="Berard A."/>
            <person name="Berges H."/>
            <person name="Blanchet N."/>
            <person name="Boniface M.C."/>
            <person name="Brunel D."/>
            <person name="Catrice O."/>
            <person name="Chaidir N."/>
            <person name="Claudel C."/>
            <person name="Donnadieu C."/>
            <person name="Faraut T."/>
            <person name="Fievet G."/>
            <person name="Helmstetter N."/>
            <person name="King M."/>
            <person name="Knapp S.J."/>
            <person name="Lai Z."/>
            <person name="Le Paslier M.C."/>
            <person name="Lippi Y."/>
            <person name="Lorenzon L."/>
            <person name="Mandel J.R."/>
            <person name="Marage G."/>
            <person name="Marchand G."/>
            <person name="Marquand E."/>
            <person name="Bret-Mestries E."/>
            <person name="Morien E."/>
            <person name="Nambeesan S."/>
            <person name="Nguyen T."/>
            <person name="Pegot-Espagnet P."/>
            <person name="Pouilly N."/>
            <person name="Raftis F."/>
            <person name="Sallet E."/>
            <person name="Schiex T."/>
            <person name="Thomas J."/>
            <person name="Vandecasteele C."/>
            <person name="Vares D."/>
            <person name="Vear F."/>
            <person name="Vautrin S."/>
            <person name="Crespi M."/>
            <person name="Mangin B."/>
            <person name="Burke J.M."/>
            <person name="Salse J."/>
            <person name="Munos S."/>
            <person name="Vincourt P."/>
            <person name="Rieseberg L.H."/>
            <person name="Langlade N.B."/>
        </authorList>
    </citation>
    <scope>NUCLEOTIDE SEQUENCE [LARGE SCALE GENOMIC DNA]</scope>
    <source>
        <strain evidence="2">cv. SF193</strain>
    </source>
</reference>
<gene>
    <name evidence="1" type="ORF">HannXRQ_Chr09g0259621</name>
</gene>
<keyword evidence="2" id="KW-1185">Reference proteome</keyword>
<protein>
    <submittedName>
        <fullName evidence="1">Uncharacterized protein</fullName>
    </submittedName>
</protein>
<evidence type="ECO:0000313" key="2">
    <source>
        <dbReference type="Proteomes" id="UP000215914"/>
    </source>
</evidence>
<dbReference type="AlphaFoldDB" id="A0A251TWT1"/>